<evidence type="ECO:0000256" key="5">
    <source>
        <dbReference type="ARBA" id="ARBA00022741"/>
    </source>
</evidence>
<dbReference type="EMBL" id="FMCT01000002">
    <property type="protein sequence ID" value="SCE80236.1"/>
    <property type="molecule type" value="Genomic_DNA"/>
</dbReference>
<dbReference type="InterPro" id="IPR027417">
    <property type="entry name" value="P-loop_NTPase"/>
</dbReference>
<dbReference type="InterPro" id="IPR050388">
    <property type="entry name" value="ABC_Ni/Peptide_Import"/>
</dbReference>
<evidence type="ECO:0000256" key="7">
    <source>
        <dbReference type="ARBA" id="ARBA00023136"/>
    </source>
</evidence>
<gene>
    <name evidence="9" type="ORF">GA0070563_102109</name>
</gene>
<dbReference type="InterPro" id="IPR013563">
    <property type="entry name" value="Oligopep_ABC_C"/>
</dbReference>
<dbReference type="PANTHER" id="PTHR43297">
    <property type="entry name" value="OLIGOPEPTIDE TRANSPORT ATP-BINDING PROTEIN APPD"/>
    <property type="match status" value="1"/>
</dbReference>
<comment type="subcellular location">
    <subcellularLocation>
        <location evidence="1">Cell membrane</location>
        <topology evidence="1">Peripheral membrane protein</topology>
    </subcellularLocation>
</comment>
<proteinExistence type="inferred from homology"/>
<evidence type="ECO:0000256" key="6">
    <source>
        <dbReference type="ARBA" id="ARBA00022840"/>
    </source>
</evidence>
<dbReference type="GO" id="GO:0015833">
    <property type="term" value="P:peptide transport"/>
    <property type="evidence" value="ECO:0007669"/>
    <property type="project" value="InterPro"/>
</dbReference>
<evidence type="ECO:0000259" key="8">
    <source>
        <dbReference type="PROSITE" id="PS50893"/>
    </source>
</evidence>
<dbReference type="Gene3D" id="3.40.50.300">
    <property type="entry name" value="P-loop containing nucleotide triphosphate hydrolases"/>
    <property type="match status" value="1"/>
</dbReference>
<feature type="domain" description="ABC transporter" evidence="8">
    <location>
        <begin position="21"/>
        <end position="269"/>
    </location>
</feature>
<evidence type="ECO:0000256" key="4">
    <source>
        <dbReference type="ARBA" id="ARBA00022475"/>
    </source>
</evidence>
<dbReference type="CDD" id="cd03257">
    <property type="entry name" value="ABC_NikE_OppD_transporters"/>
    <property type="match status" value="1"/>
</dbReference>
<dbReference type="InterPro" id="IPR003593">
    <property type="entry name" value="AAA+_ATPase"/>
</dbReference>
<dbReference type="SUPFAM" id="SSF52540">
    <property type="entry name" value="P-loop containing nucleoside triphosphate hydrolases"/>
    <property type="match status" value="1"/>
</dbReference>
<dbReference type="AlphaFoldDB" id="A0A1C4V8L0"/>
<dbReference type="PANTHER" id="PTHR43297:SF2">
    <property type="entry name" value="DIPEPTIDE TRANSPORT ATP-BINDING PROTEIN DPPD"/>
    <property type="match status" value="1"/>
</dbReference>
<evidence type="ECO:0000256" key="3">
    <source>
        <dbReference type="ARBA" id="ARBA00022448"/>
    </source>
</evidence>
<reference evidence="10" key="1">
    <citation type="submission" date="2016-06" db="EMBL/GenBank/DDBJ databases">
        <authorList>
            <person name="Varghese N."/>
            <person name="Submissions Spin"/>
        </authorList>
    </citation>
    <scope>NUCLEOTIDE SEQUENCE [LARGE SCALE GENOMIC DNA]</scope>
    <source>
        <strain evidence="10">DSM 43168</strain>
    </source>
</reference>
<evidence type="ECO:0000313" key="10">
    <source>
        <dbReference type="Proteomes" id="UP000183585"/>
    </source>
</evidence>
<organism evidence="9 10">
    <name type="scientific">Micromonospora carbonacea</name>
    <dbReference type="NCBI Taxonomy" id="47853"/>
    <lineage>
        <taxon>Bacteria</taxon>
        <taxon>Bacillati</taxon>
        <taxon>Actinomycetota</taxon>
        <taxon>Actinomycetes</taxon>
        <taxon>Micromonosporales</taxon>
        <taxon>Micromonosporaceae</taxon>
        <taxon>Micromonospora</taxon>
    </lineage>
</organism>
<keyword evidence="7" id="KW-0472">Membrane</keyword>
<comment type="similarity">
    <text evidence="2">Belongs to the ABC transporter superfamily.</text>
</comment>
<evidence type="ECO:0000313" key="9">
    <source>
        <dbReference type="EMBL" id="SCE80236.1"/>
    </source>
</evidence>
<dbReference type="GO" id="GO:0016887">
    <property type="term" value="F:ATP hydrolysis activity"/>
    <property type="evidence" value="ECO:0007669"/>
    <property type="project" value="InterPro"/>
</dbReference>
<dbReference type="FunFam" id="3.40.50.300:FF:000016">
    <property type="entry name" value="Oligopeptide ABC transporter ATP-binding component"/>
    <property type="match status" value="1"/>
</dbReference>
<dbReference type="InterPro" id="IPR003439">
    <property type="entry name" value="ABC_transporter-like_ATP-bd"/>
</dbReference>
<keyword evidence="6 9" id="KW-0067">ATP-binding</keyword>
<protein>
    <submittedName>
        <fullName evidence="9">Oligopeptide/dipeptide ABC transporter, ATP-binding protein, C-terminal domain-containing protein</fullName>
    </submittedName>
</protein>
<evidence type="ECO:0000256" key="1">
    <source>
        <dbReference type="ARBA" id="ARBA00004202"/>
    </source>
</evidence>
<name>A0A1C4V8L0_9ACTN</name>
<dbReference type="NCBIfam" id="TIGR01727">
    <property type="entry name" value="oligo_HPY"/>
    <property type="match status" value="1"/>
</dbReference>
<sequence>MTEQLAVSPGMPMDDGGEAVLDVEKLSILHGQNGQGAVPIVSDVSFRLRQGETLGLVGESGSGKSLTALGLIGLLPMGLRGTGRIDLLGRDLVGLSERQLESVRGAQISMVFQDPMTGLNPVRTVGSTLAEAARRHRRCSRAEARELVIDGLAAVGIPSPRERFSAYPHQLSGGLRQRVMIALALINSPSVILADEPTTALDTTVQAQIMRLLQEKTRQAALVLITHDLGVAAELSDRIAVMYSGRIVEQAPVAGLLTAPRHPYTMALLAAAPTFDRSRRLVSIPGLPPSPFDRPTGCPFHPRCPRALPTCAVQRPPLTEHAGAHLACWNPHD</sequence>
<dbReference type="Proteomes" id="UP000183585">
    <property type="component" value="Unassembled WGS sequence"/>
</dbReference>
<keyword evidence="3" id="KW-0813">Transport</keyword>
<evidence type="ECO:0000256" key="2">
    <source>
        <dbReference type="ARBA" id="ARBA00005417"/>
    </source>
</evidence>
<keyword evidence="4" id="KW-1003">Cell membrane</keyword>
<dbReference type="Pfam" id="PF08352">
    <property type="entry name" value="oligo_HPY"/>
    <property type="match status" value="1"/>
</dbReference>
<accession>A0A1C4V8L0</accession>
<dbReference type="GO" id="GO:0005886">
    <property type="term" value="C:plasma membrane"/>
    <property type="evidence" value="ECO:0007669"/>
    <property type="project" value="UniProtKB-SubCell"/>
</dbReference>
<dbReference type="SMART" id="SM00382">
    <property type="entry name" value="AAA"/>
    <property type="match status" value="1"/>
</dbReference>
<dbReference type="RefSeq" id="WP_218107297.1">
    <property type="nucleotide sequence ID" value="NZ_FMCT01000002.1"/>
</dbReference>
<dbReference type="GO" id="GO:0005524">
    <property type="term" value="F:ATP binding"/>
    <property type="evidence" value="ECO:0007669"/>
    <property type="project" value="UniProtKB-KW"/>
</dbReference>
<dbReference type="PROSITE" id="PS50893">
    <property type="entry name" value="ABC_TRANSPORTER_2"/>
    <property type="match status" value="1"/>
</dbReference>
<dbReference type="Pfam" id="PF00005">
    <property type="entry name" value="ABC_tran"/>
    <property type="match status" value="1"/>
</dbReference>
<keyword evidence="10" id="KW-1185">Reference proteome</keyword>
<keyword evidence="5" id="KW-0547">Nucleotide-binding</keyword>